<feature type="region of interest" description="Disordered" evidence="2">
    <location>
        <begin position="1"/>
        <end position="377"/>
    </location>
</feature>
<feature type="compositionally biased region" description="Polar residues" evidence="2">
    <location>
        <begin position="106"/>
        <end position="127"/>
    </location>
</feature>
<feature type="compositionally biased region" description="Low complexity" evidence="2">
    <location>
        <begin position="11"/>
        <end position="21"/>
    </location>
</feature>
<dbReference type="SMART" id="SM00323">
    <property type="entry name" value="RasGAP"/>
    <property type="match status" value="1"/>
</dbReference>
<dbReference type="PANTHER" id="PTHR14149">
    <property type="entry name" value="RAS GTPASE-ACTIVATING PROTEIN WITH IQ MOTIF"/>
    <property type="match status" value="1"/>
</dbReference>
<feature type="coiled-coil region" evidence="1">
    <location>
        <begin position="1714"/>
        <end position="1744"/>
    </location>
</feature>
<dbReference type="GO" id="GO:0110085">
    <property type="term" value="C:mitotic actomyosin contractile ring"/>
    <property type="evidence" value="ECO:0007669"/>
    <property type="project" value="TreeGrafter"/>
</dbReference>
<feature type="compositionally biased region" description="Polar residues" evidence="2">
    <location>
        <begin position="65"/>
        <end position="75"/>
    </location>
</feature>
<dbReference type="Gene3D" id="1.10.418.10">
    <property type="entry name" value="Calponin-like domain"/>
    <property type="match status" value="1"/>
</dbReference>
<evidence type="ECO:0000256" key="1">
    <source>
        <dbReference type="SAM" id="Coils"/>
    </source>
</evidence>
<evidence type="ECO:0000259" key="4">
    <source>
        <dbReference type="PROSITE" id="PS50021"/>
    </source>
</evidence>
<dbReference type="SMART" id="SM00015">
    <property type="entry name" value="IQ"/>
    <property type="match status" value="9"/>
</dbReference>
<dbReference type="Pfam" id="PF00616">
    <property type="entry name" value="RasGAP"/>
    <property type="match status" value="1"/>
</dbReference>
<dbReference type="Pfam" id="PF03836">
    <property type="entry name" value="RasGAP_C"/>
    <property type="match status" value="1"/>
</dbReference>
<dbReference type="InterPro" id="IPR001715">
    <property type="entry name" value="CH_dom"/>
</dbReference>
<dbReference type="InterPro" id="IPR000048">
    <property type="entry name" value="IQ_motif_EF-hand-BS"/>
</dbReference>
<dbReference type="InterPro" id="IPR008936">
    <property type="entry name" value="Rho_GTPase_activation_prot"/>
</dbReference>
<name>A0AAW0EBL5_9AGAR</name>
<dbReference type="GO" id="GO:0005516">
    <property type="term" value="F:calmodulin binding"/>
    <property type="evidence" value="ECO:0007669"/>
    <property type="project" value="TreeGrafter"/>
</dbReference>
<feature type="domain" description="Calponin-homology (CH)" evidence="4">
    <location>
        <begin position="513"/>
        <end position="620"/>
    </location>
</feature>
<dbReference type="GO" id="GO:0005096">
    <property type="term" value="F:GTPase activator activity"/>
    <property type="evidence" value="ECO:0007669"/>
    <property type="project" value="TreeGrafter"/>
</dbReference>
<feature type="coiled-coil region" evidence="1">
    <location>
        <begin position="1109"/>
        <end position="1136"/>
    </location>
</feature>
<dbReference type="InterPro" id="IPR036872">
    <property type="entry name" value="CH_dom_sf"/>
</dbReference>
<dbReference type="SUPFAM" id="SSF48350">
    <property type="entry name" value="GTPase activation domain, GAP"/>
    <property type="match status" value="1"/>
</dbReference>
<evidence type="ECO:0000256" key="2">
    <source>
        <dbReference type="SAM" id="MobiDB-lite"/>
    </source>
</evidence>
<dbReference type="CDD" id="cd21206">
    <property type="entry name" value="CH_IQGAP"/>
    <property type="match status" value="1"/>
</dbReference>
<evidence type="ECO:0000313" key="5">
    <source>
        <dbReference type="EMBL" id="KAK7061814.1"/>
    </source>
</evidence>
<evidence type="ECO:0000313" key="6">
    <source>
        <dbReference type="Proteomes" id="UP001362999"/>
    </source>
</evidence>
<keyword evidence="6" id="KW-1185">Reference proteome</keyword>
<dbReference type="Proteomes" id="UP001362999">
    <property type="component" value="Unassembled WGS sequence"/>
</dbReference>
<dbReference type="PANTHER" id="PTHR14149:SF14">
    <property type="entry name" value="CALPONIN-HOMOLOGY (CH) DOMAIN-CONTAINING PROTEIN"/>
    <property type="match status" value="1"/>
</dbReference>
<feature type="compositionally biased region" description="Polar residues" evidence="2">
    <location>
        <begin position="49"/>
        <end position="58"/>
    </location>
</feature>
<feature type="compositionally biased region" description="Basic and acidic residues" evidence="2">
    <location>
        <begin position="413"/>
        <end position="437"/>
    </location>
</feature>
<dbReference type="Pfam" id="PF00612">
    <property type="entry name" value="IQ"/>
    <property type="match status" value="4"/>
</dbReference>
<dbReference type="PROSITE" id="PS50018">
    <property type="entry name" value="RAS_GTPASE_ACTIV_2"/>
    <property type="match status" value="1"/>
</dbReference>
<keyword evidence="1" id="KW-0175">Coiled coil</keyword>
<feature type="region of interest" description="Disordered" evidence="2">
    <location>
        <begin position="398"/>
        <end position="453"/>
    </location>
</feature>
<dbReference type="SUPFAM" id="SSF143885">
    <property type="entry name" value="RGC domain-like"/>
    <property type="match status" value="1"/>
</dbReference>
<sequence length="1886" mass="211211">MDGARSPPSKPASSSSSNAPPTAFGYQTRLLERTSSRSGGGLLSRSNSQTTGSISASSGVAGLLSQPTGGSTRRWTPSHKVTHSLDTAKWEERIREAAGNGDESSRTTGSSRVASPTSSSGLASPTGSISRPDRRPSTPPPMRSSVSTDDSAVKGSDLQRTPKYLKRQTMPAPIIASPLSPNTTGISVENSNSPSTSFASTSNRIFLPSSAAFPSSSSSALSNKDLPALPSPTPSPSSSRVGVVRGPSVRSRAQTLDAVATGDASQFASSSRTRDLPKPINSPFLASSEASTPASPSRPTREFPKPLNSPSRRPTSHYGSLYGSSTPDLTVTRPSPGPSTSTFAERDTAPPLPSEILPAEASSVMSPPPYRSSYMANRNNKASTYGDHLVVGGRKLGRHLPRIASGDGDEERDQVIEQQSRESKRAARLRGREEGGGRGEVQFAVPLRSPPPGDVPVTAAVPPGAAAVTGVPGRVRLNRHTAPLPASPLPSARLTRGLWADTQRHLIQAYEYLCHVGEAQQWIEGCLGEELEFGVVELEDGLRNGVVLAKLVRVFRPGAVKKIYDAPKLDFRHSDNINHFFNFVREIGLPEGFIFELTDLYEKKNLPKVIYCIHALSHLLARRGMAQRIGNLLGALQFSDDQLQRTQKGLKDAGIAMPNFKNVGNELAREINEEPEPETEEERRDRLLEENESSILALQCVARGYLVRQHQAILRARMQLTERHLRQFQAHCFGALVRRRLHQLRRAQRDIVPWVVTLQAAARAMILRRRWHARLREIAHSARYVVKIQAQLRGVLQRRRFARLKAALRSSNVYVSKLQSAARARIARNSHNEMAKTFSRPAIQFSVVALQALARGVLARRAAMRRERMLRHHERSFVALQAHCRGVLIRRRVRNQLAKLEDVSHVVVRIQAAVRTYLARKRLLMLIRGLRKATPVVVGFQALARAKIATQQHHGVKKALAQAQTIVSVGGFQALARASIARNRHRELTRSLGFVAPDVVGTQAACRGALVRQDYYAWRDHLHRSEPIATLLQAMLRGAMQRKAFRTKMNYYKANLNKVVKIQSLVRAKETREQYRQLTMGSNVTLGTIKNFVHLLDDSEADFQDEVKVERLRKKVVEAIRENQTLESDLNDLDVRIGLNVQNFDGIVKARKRGVDRATAASLLAAHGDPFSGPNTMDQAAHRKLELYQQLFYLLQTRAEYLSSLFLQMSMDSAIEKNRRFTERVTLTIFGFGQDRREDFLLLKLFQTAIQDEINSAGSIHEIIHGHPVYVNIAVPYVRPKQSTYVRETLQSVIRRVIDAPSVGEPPIDLELDPSTIYRARIELEETHLGTASGKRKDLNFREALLDGPTRAVYIRALQTLRECTQWFLTALIQSTKRMPYNIRYLARETLLALRERYPDAPDTLLAACIGRLVYYRYINPAIVTPETFDIVPNTIDRHARKNLDQISKVLTQITTGSEFDDDSPKYVPINDFVRTAISQMTAWLLEVANVPDAETQFHAHEFLDATVSPKPIYISPNEIYTIHGLLMQHQNALAPRADDTLRTILTELGGVPHLGSDELKDARDAAITLELTNRFANVRDPRAEEKTLWVQAKRGVLAILRVQPDQDLEKALYRPVTEEDEEIWDEILEAEADHEQAQYAHNRRQPSTTGGDGAYRLDDIRSSNFSMVKARTIGFLLKLEQMGKITRQDKFQGILNAIAVDVRSKHRKRIQRQQEMESMNEALRQLLESKKQLEEKIKSYHSYVENTMQTMQRAGGKKRFVIPFTRQYYHLRDLQRAGDIPQFGSFLYTAKYLYEKGILLSIDQYSPRQFDKLHLTMSSNTAGVFTILLESALLGVSTRIASEDIKMEDLLQAKYEQRPYLSLFGGKAKMNFERFLYQINKKFYA</sequence>
<feature type="compositionally biased region" description="Low complexity" evidence="2">
    <location>
        <begin position="236"/>
        <end position="252"/>
    </location>
</feature>
<proteinExistence type="predicted"/>
<protein>
    <submittedName>
        <fullName evidence="5">Ras GTPase-activating-like protein rng2</fullName>
    </submittedName>
</protein>
<dbReference type="Gene3D" id="1.10.506.10">
    <property type="entry name" value="GTPase Activation - p120gap, domain 1"/>
    <property type="match status" value="1"/>
</dbReference>
<dbReference type="SMART" id="SM00033">
    <property type="entry name" value="CH"/>
    <property type="match status" value="1"/>
</dbReference>
<feature type="compositionally biased region" description="Low complexity" evidence="2">
    <location>
        <begin position="190"/>
        <end position="222"/>
    </location>
</feature>
<dbReference type="InterPro" id="IPR001936">
    <property type="entry name" value="RasGAP_dom"/>
</dbReference>
<dbReference type="Pfam" id="PF00307">
    <property type="entry name" value="CH"/>
    <property type="match status" value="1"/>
</dbReference>
<dbReference type="PROSITE" id="PS50021">
    <property type="entry name" value="CH"/>
    <property type="match status" value="1"/>
</dbReference>
<dbReference type="PROSITE" id="PS50096">
    <property type="entry name" value="IQ"/>
    <property type="match status" value="8"/>
</dbReference>
<dbReference type="EMBL" id="JAWWNJ010000002">
    <property type="protein sequence ID" value="KAK7061814.1"/>
    <property type="molecule type" value="Genomic_DNA"/>
</dbReference>
<dbReference type="SUPFAM" id="SSF47576">
    <property type="entry name" value="Calponin-homology domain, CH-domain"/>
    <property type="match status" value="1"/>
</dbReference>
<comment type="caution">
    <text evidence="5">The sequence shown here is derived from an EMBL/GenBank/DDBJ whole genome shotgun (WGS) entry which is preliminary data.</text>
</comment>
<feature type="compositionally biased region" description="Polar residues" evidence="2">
    <location>
        <begin position="179"/>
        <end position="189"/>
    </location>
</feature>
<evidence type="ECO:0000259" key="3">
    <source>
        <dbReference type="PROSITE" id="PS50018"/>
    </source>
</evidence>
<feature type="compositionally biased region" description="Polar residues" evidence="2">
    <location>
        <begin position="322"/>
        <end position="343"/>
    </location>
</feature>
<dbReference type="GO" id="GO:1903479">
    <property type="term" value="P:mitotic actomyosin contractile ring assembly actin filament organization"/>
    <property type="evidence" value="ECO:0007669"/>
    <property type="project" value="TreeGrafter"/>
</dbReference>
<organism evidence="5 6">
    <name type="scientific">Favolaschia claudopus</name>
    <dbReference type="NCBI Taxonomy" id="2862362"/>
    <lineage>
        <taxon>Eukaryota</taxon>
        <taxon>Fungi</taxon>
        <taxon>Dikarya</taxon>
        <taxon>Basidiomycota</taxon>
        <taxon>Agaricomycotina</taxon>
        <taxon>Agaricomycetes</taxon>
        <taxon>Agaricomycetidae</taxon>
        <taxon>Agaricales</taxon>
        <taxon>Marasmiineae</taxon>
        <taxon>Mycenaceae</taxon>
        <taxon>Favolaschia</taxon>
    </lineage>
</organism>
<feature type="compositionally biased region" description="Low complexity" evidence="2">
    <location>
        <begin position="286"/>
        <end position="298"/>
    </location>
</feature>
<gene>
    <name evidence="5" type="ORF">R3P38DRAFT_2831706</name>
</gene>
<accession>A0AAW0EBL5</accession>
<dbReference type="GO" id="GO:0051015">
    <property type="term" value="F:actin filament binding"/>
    <property type="evidence" value="ECO:0007669"/>
    <property type="project" value="TreeGrafter"/>
</dbReference>
<feature type="domain" description="Ras-GAP" evidence="3">
    <location>
        <begin position="1224"/>
        <end position="1456"/>
    </location>
</feature>
<dbReference type="InterPro" id="IPR000593">
    <property type="entry name" value="RasGAP_C"/>
</dbReference>
<feature type="region of interest" description="Disordered" evidence="2">
    <location>
        <begin position="1637"/>
        <end position="1656"/>
    </location>
</feature>
<feature type="compositionally biased region" description="Basic and acidic residues" evidence="2">
    <location>
        <begin position="86"/>
        <end position="96"/>
    </location>
</feature>
<reference evidence="5 6" key="1">
    <citation type="journal article" date="2024" name="J Genomics">
        <title>Draft genome sequencing and assembly of Favolaschia claudopus CIRM-BRFM 2984 isolated from oak limbs.</title>
        <authorList>
            <person name="Navarro D."/>
            <person name="Drula E."/>
            <person name="Chaduli D."/>
            <person name="Cazenave R."/>
            <person name="Ahrendt S."/>
            <person name="Wang J."/>
            <person name="Lipzen A."/>
            <person name="Daum C."/>
            <person name="Barry K."/>
            <person name="Grigoriev I.V."/>
            <person name="Favel A."/>
            <person name="Rosso M.N."/>
            <person name="Martin F."/>
        </authorList>
    </citation>
    <scope>NUCLEOTIDE SEQUENCE [LARGE SCALE GENOMIC DNA]</scope>
    <source>
        <strain evidence="5 6">CIRM-BRFM 2984</strain>
    </source>
</reference>